<keyword evidence="2" id="KW-1185">Reference proteome</keyword>
<evidence type="ECO:0000313" key="1">
    <source>
        <dbReference type="EMBL" id="KAJ0076090.1"/>
    </source>
</evidence>
<proteinExistence type="predicted"/>
<comment type="caution">
    <text evidence="1">The sequence shown here is derived from an EMBL/GenBank/DDBJ whole genome shotgun (WGS) entry which is preliminary data.</text>
</comment>
<organism evidence="1 2">
    <name type="scientific">Pistacia atlantica</name>
    <dbReference type="NCBI Taxonomy" id="434234"/>
    <lineage>
        <taxon>Eukaryota</taxon>
        <taxon>Viridiplantae</taxon>
        <taxon>Streptophyta</taxon>
        <taxon>Embryophyta</taxon>
        <taxon>Tracheophyta</taxon>
        <taxon>Spermatophyta</taxon>
        <taxon>Magnoliopsida</taxon>
        <taxon>eudicotyledons</taxon>
        <taxon>Gunneridae</taxon>
        <taxon>Pentapetalae</taxon>
        <taxon>rosids</taxon>
        <taxon>malvids</taxon>
        <taxon>Sapindales</taxon>
        <taxon>Anacardiaceae</taxon>
        <taxon>Pistacia</taxon>
    </lineage>
</organism>
<accession>A0ACC0ZV99</accession>
<dbReference type="Proteomes" id="UP001164250">
    <property type="component" value="Chromosome 15"/>
</dbReference>
<dbReference type="EMBL" id="CM047910">
    <property type="protein sequence ID" value="KAJ0076090.1"/>
    <property type="molecule type" value="Genomic_DNA"/>
</dbReference>
<protein>
    <submittedName>
        <fullName evidence="1">Uncharacterized protein</fullName>
    </submittedName>
</protein>
<name>A0ACC0ZV99_9ROSI</name>
<gene>
    <name evidence="1" type="ORF">Patl1_34819</name>
</gene>
<evidence type="ECO:0000313" key="2">
    <source>
        <dbReference type="Proteomes" id="UP001164250"/>
    </source>
</evidence>
<reference evidence="2" key="1">
    <citation type="journal article" date="2023" name="G3 (Bethesda)">
        <title>Genome assembly and association tests identify interacting loci associated with vigor, precocity, and sex in interspecific pistachio rootstocks.</title>
        <authorList>
            <person name="Palmer W."/>
            <person name="Jacygrad E."/>
            <person name="Sagayaradj S."/>
            <person name="Cavanaugh K."/>
            <person name="Han R."/>
            <person name="Bertier L."/>
            <person name="Beede B."/>
            <person name="Kafkas S."/>
            <person name="Golino D."/>
            <person name="Preece J."/>
            <person name="Michelmore R."/>
        </authorList>
    </citation>
    <scope>NUCLEOTIDE SEQUENCE [LARGE SCALE GENOMIC DNA]</scope>
</reference>
<sequence length="448" mass="49559">MLQGNNIQLIKILVFKITCFPREYCFNWLVRHSLRSHSSILSSSAGQQVPANQKSGVQGYIFPQGIPFQLAASDSYLQDSDLDILPSGFFFGPLIKGECLLAELNVLELIGLKRHLTSVEIVERDLRYTVGYAINILNMVSRGNGRATSQCRNVIKASDIMVHEQGLHFSPHKVTVSTNGFVPQLKRFLHESNCALAVSLNATTDEVRNWIMSINWNLLLETLREELHFKHNYKVLFEYVMLAVINDRIQQNQTDSSISESIQAAASPAPLVQTVPFPPKTQIFCPLSQTAAAWTVHPLSPLAKEFIPCHVVQGNFGQSQTIAPIQPASRLTSPAYTFDLDKPPQPSGRGCFFCKRDLSFTPEADGPISQPSIPPSVGVLPCGHYFHSCCLEIVTPPEKSTDPPCIICDLHENASRRPIFSQVFSVPFSISNLSGISQNIGGIEADKN</sequence>